<dbReference type="InterPro" id="IPR027370">
    <property type="entry name" value="Znf-RING_euk"/>
</dbReference>
<dbReference type="Ensembl" id="ENSFHET00000008978.1">
    <property type="protein sequence ID" value="ENSFHEP00000004364.1"/>
    <property type="gene ID" value="ENSFHEG00000005287.1"/>
</dbReference>
<dbReference type="SMART" id="SM00184">
    <property type="entry name" value="RING"/>
    <property type="match status" value="1"/>
</dbReference>
<dbReference type="PROSITE" id="PS00518">
    <property type="entry name" value="ZF_RING_1"/>
    <property type="match status" value="1"/>
</dbReference>
<protein>
    <recommendedName>
        <fullName evidence="5">RING-type domain-containing protein</fullName>
    </recommendedName>
</protein>
<reference evidence="6" key="2">
    <citation type="submission" date="2025-09" db="UniProtKB">
        <authorList>
            <consortium name="Ensembl"/>
        </authorList>
    </citation>
    <scope>IDENTIFICATION</scope>
</reference>
<evidence type="ECO:0000256" key="1">
    <source>
        <dbReference type="ARBA" id="ARBA00022723"/>
    </source>
</evidence>
<dbReference type="STRING" id="8078.ENSFHEP00000004364"/>
<dbReference type="InterPro" id="IPR013083">
    <property type="entry name" value="Znf_RING/FYVE/PHD"/>
</dbReference>
<dbReference type="GeneTree" id="ENSGT00970000193390"/>
<sequence>LAVIRIFPNSHLENSSLGSGMKLKSPVLGTCLPRDFLSCHVCSETFRDPVSLSCNHSFCSSCLQKFWEQAGNKNCPVCKRKSSKDLLTENFGLKELSDLFAGRKKSEPAEKEKGEKPLMVICSKNPEDPVLLGKDEQKAVCPVCQESLLKSHKVVPVEQISFTRQTYFDKTKTNTKVTQQEYE</sequence>
<evidence type="ECO:0000313" key="6">
    <source>
        <dbReference type="Ensembl" id="ENSFHEP00000004364.1"/>
    </source>
</evidence>
<keyword evidence="2 4" id="KW-0863">Zinc-finger</keyword>
<evidence type="ECO:0000259" key="5">
    <source>
        <dbReference type="PROSITE" id="PS50089"/>
    </source>
</evidence>
<dbReference type="Gene3D" id="3.30.160.60">
    <property type="entry name" value="Classic Zinc Finger"/>
    <property type="match status" value="1"/>
</dbReference>
<feature type="domain" description="RING-type" evidence="5">
    <location>
        <begin position="39"/>
        <end position="79"/>
    </location>
</feature>
<keyword evidence="3" id="KW-0862">Zinc</keyword>
<dbReference type="Pfam" id="PF13445">
    <property type="entry name" value="zf-RING_UBOX"/>
    <property type="match status" value="1"/>
</dbReference>
<organism evidence="6 7">
    <name type="scientific">Fundulus heteroclitus</name>
    <name type="common">Killifish</name>
    <name type="synonym">Mummichog</name>
    <dbReference type="NCBI Taxonomy" id="8078"/>
    <lineage>
        <taxon>Eukaryota</taxon>
        <taxon>Metazoa</taxon>
        <taxon>Chordata</taxon>
        <taxon>Craniata</taxon>
        <taxon>Vertebrata</taxon>
        <taxon>Euteleostomi</taxon>
        <taxon>Actinopterygii</taxon>
        <taxon>Neopterygii</taxon>
        <taxon>Teleostei</taxon>
        <taxon>Neoteleostei</taxon>
        <taxon>Acanthomorphata</taxon>
        <taxon>Ovalentaria</taxon>
        <taxon>Atherinomorphae</taxon>
        <taxon>Cyprinodontiformes</taxon>
        <taxon>Fundulidae</taxon>
        <taxon>Fundulus</taxon>
    </lineage>
</organism>
<dbReference type="InterPro" id="IPR001841">
    <property type="entry name" value="Znf_RING"/>
</dbReference>
<reference evidence="6" key="1">
    <citation type="submission" date="2025-08" db="UniProtKB">
        <authorList>
            <consortium name="Ensembl"/>
        </authorList>
    </citation>
    <scope>IDENTIFICATION</scope>
</reference>
<evidence type="ECO:0000256" key="3">
    <source>
        <dbReference type="ARBA" id="ARBA00022833"/>
    </source>
</evidence>
<dbReference type="PANTHER" id="PTHR24103">
    <property type="entry name" value="E3 UBIQUITIN-PROTEIN LIGASE TRIM"/>
    <property type="match status" value="1"/>
</dbReference>
<proteinExistence type="predicted"/>
<dbReference type="GO" id="GO:0008270">
    <property type="term" value="F:zinc ion binding"/>
    <property type="evidence" value="ECO:0007669"/>
    <property type="project" value="UniProtKB-KW"/>
</dbReference>
<dbReference type="Gene3D" id="3.30.40.10">
    <property type="entry name" value="Zinc/RING finger domain, C3HC4 (zinc finger)"/>
    <property type="match status" value="1"/>
</dbReference>
<dbReference type="InterPro" id="IPR017907">
    <property type="entry name" value="Znf_RING_CS"/>
</dbReference>
<name>A0A3Q2NXY5_FUNHE</name>
<dbReference type="InterPro" id="IPR050143">
    <property type="entry name" value="TRIM/RBCC"/>
</dbReference>
<keyword evidence="7" id="KW-1185">Reference proteome</keyword>
<evidence type="ECO:0000256" key="2">
    <source>
        <dbReference type="ARBA" id="ARBA00022771"/>
    </source>
</evidence>
<dbReference type="AlphaFoldDB" id="A0A3Q2NXY5"/>
<dbReference type="SUPFAM" id="SSF57850">
    <property type="entry name" value="RING/U-box"/>
    <property type="match status" value="1"/>
</dbReference>
<evidence type="ECO:0000313" key="7">
    <source>
        <dbReference type="Proteomes" id="UP000265000"/>
    </source>
</evidence>
<accession>A0A3Q2NXY5</accession>
<dbReference type="PROSITE" id="PS50089">
    <property type="entry name" value="ZF_RING_2"/>
    <property type="match status" value="1"/>
</dbReference>
<evidence type="ECO:0000256" key="4">
    <source>
        <dbReference type="PROSITE-ProRule" id="PRU00175"/>
    </source>
</evidence>
<keyword evidence="1" id="KW-0479">Metal-binding</keyword>
<dbReference type="Proteomes" id="UP000265000">
    <property type="component" value="Unplaced"/>
</dbReference>